<keyword evidence="1" id="KW-0863">Zinc-finger</keyword>
<reference evidence="4" key="1">
    <citation type="journal article" date="2020" name="Stud. Mycol.">
        <title>101 Dothideomycetes genomes: a test case for predicting lifestyles and emergence of pathogens.</title>
        <authorList>
            <person name="Haridas S."/>
            <person name="Albert R."/>
            <person name="Binder M."/>
            <person name="Bloem J."/>
            <person name="Labutti K."/>
            <person name="Salamov A."/>
            <person name="Andreopoulos B."/>
            <person name="Baker S."/>
            <person name="Barry K."/>
            <person name="Bills G."/>
            <person name="Bluhm B."/>
            <person name="Cannon C."/>
            <person name="Castanera R."/>
            <person name="Culley D."/>
            <person name="Daum C."/>
            <person name="Ezra D."/>
            <person name="Gonzalez J."/>
            <person name="Henrissat B."/>
            <person name="Kuo A."/>
            <person name="Liang C."/>
            <person name="Lipzen A."/>
            <person name="Lutzoni F."/>
            <person name="Magnuson J."/>
            <person name="Mondo S."/>
            <person name="Nolan M."/>
            <person name="Ohm R."/>
            <person name="Pangilinan J."/>
            <person name="Park H.-J."/>
            <person name="Ramirez L."/>
            <person name="Alfaro M."/>
            <person name="Sun H."/>
            <person name="Tritt A."/>
            <person name="Yoshinaga Y."/>
            <person name="Zwiers L.-H."/>
            <person name="Turgeon B."/>
            <person name="Goodwin S."/>
            <person name="Spatafora J."/>
            <person name="Crous P."/>
            <person name="Grigoriev I."/>
        </authorList>
    </citation>
    <scope>NUCLEOTIDE SEQUENCE</scope>
    <source>
        <strain evidence="4">CBS 279.74</strain>
    </source>
</reference>
<evidence type="ECO:0000256" key="2">
    <source>
        <dbReference type="SAM" id="MobiDB-lite"/>
    </source>
</evidence>
<feature type="region of interest" description="Disordered" evidence="2">
    <location>
        <begin position="355"/>
        <end position="388"/>
    </location>
</feature>
<dbReference type="AlphaFoldDB" id="A0A6G1K7F1"/>
<feature type="compositionally biased region" description="Basic and acidic residues" evidence="2">
    <location>
        <begin position="355"/>
        <end position="376"/>
    </location>
</feature>
<evidence type="ECO:0000256" key="1">
    <source>
        <dbReference type="PROSITE-ProRule" id="PRU00723"/>
    </source>
</evidence>
<dbReference type="InterPro" id="IPR000571">
    <property type="entry name" value="Znf_CCCH"/>
</dbReference>
<feature type="compositionally biased region" description="Low complexity" evidence="2">
    <location>
        <begin position="601"/>
        <end position="611"/>
    </location>
</feature>
<accession>A0A6G1K7F1</accession>
<dbReference type="GO" id="GO:0008270">
    <property type="term" value="F:zinc ion binding"/>
    <property type="evidence" value="ECO:0007669"/>
    <property type="project" value="UniProtKB-KW"/>
</dbReference>
<feature type="compositionally biased region" description="Polar residues" evidence="2">
    <location>
        <begin position="378"/>
        <end position="388"/>
    </location>
</feature>
<sequence>MDTDTLRLFETRGSVCGCLGLWGFETAQPAGKQTPDLHSPYHPCHSTPFQLSSSSAVTSLSQWSSKPPCGPALHPVAPRSLVEAYPITSRHALVTPYPAPSGPPKETCFFWYHGECRLGLQCHRAHETHVTWPIPPPPKYVHWSICHLPLCPLRDGLEEVMKDCVVKEEGAYGASEGSAGVGDDVGVGDGDGDGVDVGVGVGVGVDIDVDVEVEVEVIKLSSGRSSSIASSSSDLSATLSLHRKVPEVTAISHVGTRTRKRTHGLKFKHQESVRTVPEHTCPQRPPKEPFMKELVCFFWYHQGLCKSANHRPCLYLHTFPKTGPMEVSLPDNLCRHSENCPLPLCPMRRIRYNGEREKEQDKGQESVMTEEHKPESADTLSKQPVSAASQEPAKNVYLPLIQAPAISPLEIRTSGLAKSELWSKDVEADNKESIGKLRNQYHGRKAQLVSTYGALDAIPQTYMQTLQQFDDKLSLCEMVIKVTSSGAMVPSQYWLQMRNAAEMGKVIEDQIVRTRAANRVIQREKKNASKTQTPNAKATEAKAQKARGRGARADLPKAGNSNPNRIPITQRRTTPQDVAHASTPGPTFSMKAPPTGPRAQVLALPTTATTVTKKRKTPERKIPISAPEAKRLKYTPPTGPRATYSPLFNLEGGHTVTVTNGTKKDAMMTYKIPVATMVYPKPKLQEKKKQPGVLVDYDLPMGDDRLDWDTDLVRRLFGEIE</sequence>
<gene>
    <name evidence="4" type="ORF">K504DRAFT_492046</name>
</gene>
<dbReference type="Proteomes" id="UP000799428">
    <property type="component" value="Unassembled WGS sequence"/>
</dbReference>
<protein>
    <recommendedName>
        <fullName evidence="3">C3H1-type domain-containing protein</fullName>
    </recommendedName>
</protein>
<keyword evidence="5" id="KW-1185">Reference proteome</keyword>
<organism evidence="4 5">
    <name type="scientific">Pleomassaria siparia CBS 279.74</name>
    <dbReference type="NCBI Taxonomy" id="1314801"/>
    <lineage>
        <taxon>Eukaryota</taxon>
        <taxon>Fungi</taxon>
        <taxon>Dikarya</taxon>
        <taxon>Ascomycota</taxon>
        <taxon>Pezizomycotina</taxon>
        <taxon>Dothideomycetes</taxon>
        <taxon>Pleosporomycetidae</taxon>
        <taxon>Pleosporales</taxon>
        <taxon>Pleomassariaceae</taxon>
        <taxon>Pleomassaria</taxon>
    </lineage>
</organism>
<dbReference type="PROSITE" id="PS50103">
    <property type="entry name" value="ZF_C3H1"/>
    <property type="match status" value="1"/>
</dbReference>
<keyword evidence="1" id="KW-0862">Zinc</keyword>
<evidence type="ECO:0000313" key="4">
    <source>
        <dbReference type="EMBL" id="KAF2708392.1"/>
    </source>
</evidence>
<feature type="zinc finger region" description="C3H1-type" evidence="1">
    <location>
        <begin position="102"/>
        <end position="129"/>
    </location>
</feature>
<evidence type="ECO:0000313" key="5">
    <source>
        <dbReference type="Proteomes" id="UP000799428"/>
    </source>
</evidence>
<feature type="region of interest" description="Disordered" evidence="2">
    <location>
        <begin position="519"/>
        <end position="638"/>
    </location>
</feature>
<feature type="domain" description="C3H1-type" evidence="3">
    <location>
        <begin position="102"/>
        <end position="129"/>
    </location>
</feature>
<name>A0A6G1K7F1_9PLEO</name>
<dbReference type="EMBL" id="MU005772">
    <property type="protein sequence ID" value="KAF2708392.1"/>
    <property type="molecule type" value="Genomic_DNA"/>
</dbReference>
<evidence type="ECO:0000259" key="3">
    <source>
        <dbReference type="PROSITE" id="PS50103"/>
    </source>
</evidence>
<proteinExistence type="predicted"/>
<dbReference type="OrthoDB" id="3800422at2759"/>
<keyword evidence="1" id="KW-0479">Metal-binding</keyword>